<feature type="compositionally biased region" description="Basic residues" evidence="1">
    <location>
        <begin position="71"/>
        <end position="85"/>
    </location>
</feature>
<dbReference type="Proteomes" id="UP000663671">
    <property type="component" value="Chromosome 5"/>
</dbReference>
<dbReference type="AlphaFoldDB" id="A0A8A1M908"/>
<protein>
    <submittedName>
        <fullName evidence="2">Uncharacterized protein</fullName>
    </submittedName>
</protein>
<proteinExistence type="predicted"/>
<accession>A0A8A1M908</accession>
<evidence type="ECO:0000313" key="3">
    <source>
        <dbReference type="Proteomes" id="UP000663671"/>
    </source>
</evidence>
<organism evidence="2 3">
    <name type="scientific">Ajellomyces capsulatus</name>
    <name type="common">Darling's disease fungus</name>
    <name type="synonym">Histoplasma capsulatum</name>
    <dbReference type="NCBI Taxonomy" id="5037"/>
    <lineage>
        <taxon>Eukaryota</taxon>
        <taxon>Fungi</taxon>
        <taxon>Dikarya</taxon>
        <taxon>Ascomycota</taxon>
        <taxon>Pezizomycotina</taxon>
        <taxon>Eurotiomycetes</taxon>
        <taxon>Eurotiomycetidae</taxon>
        <taxon>Onygenales</taxon>
        <taxon>Ajellomycetaceae</taxon>
        <taxon>Histoplasma</taxon>
    </lineage>
</organism>
<evidence type="ECO:0000313" key="2">
    <source>
        <dbReference type="EMBL" id="QSS61730.1"/>
    </source>
</evidence>
<name>A0A8A1M908_AJECA</name>
<dbReference type="EMBL" id="CP069111">
    <property type="protein sequence ID" value="QSS61730.1"/>
    <property type="molecule type" value="Genomic_DNA"/>
</dbReference>
<feature type="region of interest" description="Disordered" evidence="1">
    <location>
        <begin position="58"/>
        <end position="85"/>
    </location>
</feature>
<evidence type="ECO:0000256" key="1">
    <source>
        <dbReference type="SAM" id="MobiDB-lite"/>
    </source>
</evidence>
<reference evidence="2" key="1">
    <citation type="submission" date="2021-01" db="EMBL/GenBank/DDBJ databases">
        <title>Chromosome-level genome assembly of a human fungal pathogen reveals clustering of transcriptionally co-regulated genes.</title>
        <authorList>
            <person name="Voorhies M."/>
            <person name="Cohen S."/>
            <person name="Shea T.P."/>
            <person name="Petrus S."/>
            <person name="Munoz J.F."/>
            <person name="Poplawski S."/>
            <person name="Goldman W.E."/>
            <person name="Michael T."/>
            <person name="Cuomo C.A."/>
            <person name="Sil A."/>
            <person name="Beyhan S."/>
        </authorList>
    </citation>
    <scope>NUCLEOTIDE SEQUENCE</scope>
    <source>
        <strain evidence="2">WU24</strain>
    </source>
</reference>
<gene>
    <name evidence="2" type="ORF">I7I51_03907</name>
</gene>
<dbReference type="VEuPathDB" id="FungiDB:I7I51_03907"/>
<sequence length="85" mass="9547">MAKTLTALRKGHFGAGSTSPIQQTICNMLRFWRQLRPPSPATLFLRLGCSPQRSLSDMAHEPCPVSLHPSQRTHPKEHIRKGPLH</sequence>